<evidence type="ECO:0000256" key="7">
    <source>
        <dbReference type="ARBA" id="ARBA00022777"/>
    </source>
</evidence>
<evidence type="ECO:0000256" key="6">
    <source>
        <dbReference type="ARBA" id="ARBA00022692"/>
    </source>
</evidence>
<keyword evidence="6 11" id="KW-0812">Transmembrane</keyword>
<dbReference type="SUPFAM" id="SSF158472">
    <property type="entry name" value="HAMP domain-like"/>
    <property type="match status" value="1"/>
</dbReference>
<dbReference type="CDD" id="cd00082">
    <property type="entry name" value="HisKA"/>
    <property type="match status" value="1"/>
</dbReference>
<dbReference type="InterPro" id="IPR003594">
    <property type="entry name" value="HATPase_dom"/>
</dbReference>
<name>A0A7G7W8Z4_9BACT</name>
<comment type="subcellular location">
    <subcellularLocation>
        <location evidence="2">Membrane</location>
    </subcellularLocation>
</comment>
<dbReference type="RefSeq" id="WP_185888741.1">
    <property type="nucleotide sequence ID" value="NZ_CP060202.1"/>
</dbReference>
<evidence type="ECO:0000256" key="10">
    <source>
        <dbReference type="ARBA" id="ARBA00023136"/>
    </source>
</evidence>
<dbReference type="SMART" id="SM00388">
    <property type="entry name" value="HisKA"/>
    <property type="match status" value="1"/>
</dbReference>
<keyword evidence="4" id="KW-0597">Phosphoprotein</keyword>
<keyword evidence="15" id="KW-1185">Reference proteome</keyword>
<dbReference type="InterPro" id="IPR005467">
    <property type="entry name" value="His_kinase_dom"/>
</dbReference>
<dbReference type="Gene3D" id="3.30.565.10">
    <property type="entry name" value="Histidine kinase-like ATPase, C-terminal domain"/>
    <property type="match status" value="1"/>
</dbReference>
<dbReference type="SMART" id="SM00304">
    <property type="entry name" value="HAMP"/>
    <property type="match status" value="1"/>
</dbReference>
<dbReference type="SUPFAM" id="SSF55874">
    <property type="entry name" value="ATPase domain of HSP90 chaperone/DNA topoisomerase II/histidine kinase"/>
    <property type="match status" value="1"/>
</dbReference>
<dbReference type="Pfam" id="PF00512">
    <property type="entry name" value="HisKA"/>
    <property type="match status" value="1"/>
</dbReference>
<dbReference type="Pfam" id="PF00672">
    <property type="entry name" value="HAMP"/>
    <property type="match status" value="1"/>
</dbReference>
<dbReference type="InterPro" id="IPR050428">
    <property type="entry name" value="TCS_sensor_his_kinase"/>
</dbReference>
<dbReference type="InterPro" id="IPR004358">
    <property type="entry name" value="Sig_transdc_His_kin-like_C"/>
</dbReference>
<dbReference type="SMART" id="SM00387">
    <property type="entry name" value="HATPase_c"/>
    <property type="match status" value="1"/>
</dbReference>
<evidence type="ECO:0000256" key="3">
    <source>
        <dbReference type="ARBA" id="ARBA00012438"/>
    </source>
</evidence>
<keyword evidence="10 11" id="KW-0472">Membrane</keyword>
<evidence type="ECO:0000256" key="5">
    <source>
        <dbReference type="ARBA" id="ARBA00022679"/>
    </source>
</evidence>
<keyword evidence="9" id="KW-0902">Two-component regulatory system</keyword>
<feature type="domain" description="HAMP" evidence="13">
    <location>
        <begin position="179"/>
        <end position="232"/>
    </location>
</feature>
<evidence type="ECO:0000256" key="1">
    <source>
        <dbReference type="ARBA" id="ARBA00000085"/>
    </source>
</evidence>
<dbReference type="InterPro" id="IPR036097">
    <property type="entry name" value="HisK_dim/P_sf"/>
</dbReference>
<comment type="catalytic activity">
    <reaction evidence="1">
        <text>ATP + protein L-histidine = ADP + protein N-phospho-L-histidine.</text>
        <dbReference type="EC" id="2.7.13.3"/>
    </reaction>
</comment>
<evidence type="ECO:0000256" key="9">
    <source>
        <dbReference type="ARBA" id="ARBA00023012"/>
    </source>
</evidence>
<dbReference type="InterPro" id="IPR003661">
    <property type="entry name" value="HisK_dim/P_dom"/>
</dbReference>
<dbReference type="CDD" id="cd00075">
    <property type="entry name" value="HATPase"/>
    <property type="match status" value="1"/>
</dbReference>
<reference evidence="14 15" key="1">
    <citation type="submission" date="2020-08" db="EMBL/GenBank/DDBJ databases">
        <title>Hymenobacter sp. S2-20-2 genome sequencing.</title>
        <authorList>
            <person name="Jin L."/>
        </authorList>
    </citation>
    <scope>NUCLEOTIDE SEQUENCE [LARGE SCALE GENOMIC DNA]</scope>
    <source>
        <strain evidence="14 15">S2-20-2</strain>
    </source>
</reference>
<dbReference type="Proteomes" id="UP000515489">
    <property type="component" value="Chromosome"/>
</dbReference>
<dbReference type="Gene3D" id="6.10.340.10">
    <property type="match status" value="1"/>
</dbReference>
<dbReference type="InterPro" id="IPR036890">
    <property type="entry name" value="HATPase_C_sf"/>
</dbReference>
<evidence type="ECO:0000256" key="4">
    <source>
        <dbReference type="ARBA" id="ARBA00022553"/>
    </source>
</evidence>
<sequence>MLIRNKLMLRFTLLVLAIQVSFSAFIYYFYATTRRQRFEHRLENAATLSGRLLVRTGKLATGNLGSIRRGDLITIPGEQISIYGPAADLRYSSTDDIDQAPNQLRLKRLKPRQPLLFTIGLNREAIGMAYEYQGKYYHIFVSAVDRLGWAQLNRVRILLLVGNVGALALTILAGWYFAGSALRPVARIIRQAERISASNLGRRLHEGNRRDEMAQLAMTFNVMLTGLEQAFESQRSFLSHASHELRTPLTTLMGTLETALTYDQTLEDARQSMTESLDAARHLHGLTNSLLALVKVDGALPAFVPVRLDECLSQALDYARAKYPGRELRLVFGELPEAEETDVFMVPGNAQLLTTALLNLLDNACKYSTGAVQAELAYAAAHTLRVRITDTGPGLTPEELKRIYEPLYRTSGAINRPGYGLGLPLTQKIVQRHGGRLELTSAVGQGTAATVWLPALTGQGLI</sequence>
<feature type="transmembrane region" description="Helical" evidence="11">
    <location>
        <begin position="12"/>
        <end position="31"/>
    </location>
</feature>
<dbReference type="PANTHER" id="PTHR45436">
    <property type="entry name" value="SENSOR HISTIDINE KINASE YKOH"/>
    <property type="match status" value="1"/>
</dbReference>
<dbReference type="AlphaFoldDB" id="A0A7G7W8Z4"/>
<evidence type="ECO:0000259" key="13">
    <source>
        <dbReference type="PROSITE" id="PS50885"/>
    </source>
</evidence>
<dbReference type="PRINTS" id="PR00344">
    <property type="entry name" value="BCTRLSENSOR"/>
</dbReference>
<feature type="transmembrane region" description="Helical" evidence="11">
    <location>
        <begin position="157"/>
        <end position="178"/>
    </location>
</feature>
<dbReference type="SUPFAM" id="SSF47384">
    <property type="entry name" value="Homodimeric domain of signal transducing histidine kinase"/>
    <property type="match status" value="1"/>
</dbReference>
<dbReference type="PANTHER" id="PTHR45436:SF5">
    <property type="entry name" value="SENSOR HISTIDINE KINASE TRCS"/>
    <property type="match status" value="1"/>
</dbReference>
<accession>A0A7G7W8Z4</accession>
<evidence type="ECO:0000259" key="12">
    <source>
        <dbReference type="PROSITE" id="PS50109"/>
    </source>
</evidence>
<dbReference type="EMBL" id="CP060202">
    <property type="protein sequence ID" value="QNH62837.1"/>
    <property type="molecule type" value="Genomic_DNA"/>
</dbReference>
<evidence type="ECO:0000256" key="8">
    <source>
        <dbReference type="ARBA" id="ARBA00022989"/>
    </source>
</evidence>
<proteinExistence type="predicted"/>
<feature type="domain" description="Histidine kinase" evidence="12">
    <location>
        <begin position="240"/>
        <end position="457"/>
    </location>
</feature>
<dbReference type="CDD" id="cd06225">
    <property type="entry name" value="HAMP"/>
    <property type="match status" value="1"/>
</dbReference>
<dbReference type="InterPro" id="IPR003660">
    <property type="entry name" value="HAMP_dom"/>
</dbReference>
<keyword evidence="7 14" id="KW-0418">Kinase</keyword>
<evidence type="ECO:0000313" key="15">
    <source>
        <dbReference type="Proteomes" id="UP000515489"/>
    </source>
</evidence>
<dbReference type="EC" id="2.7.13.3" evidence="3"/>
<dbReference type="KEGG" id="hsk:H4317_03180"/>
<keyword evidence="5" id="KW-0808">Transferase</keyword>
<dbReference type="GO" id="GO:0000155">
    <property type="term" value="F:phosphorelay sensor kinase activity"/>
    <property type="evidence" value="ECO:0007669"/>
    <property type="project" value="InterPro"/>
</dbReference>
<dbReference type="GO" id="GO:0005886">
    <property type="term" value="C:plasma membrane"/>
    <property type="evidence" value="ECO:0007669"/>
    <property type="project" value="TreeGrafter"/>
</dbReference>
<dbReference type="Gene3D" id="1.10.287.130">
    <property type="match status" value="1"/>
</dbReference>
<evidence type="ECO:0000313" key="14">
    <source>
        <dbReference type="EMBL" id="QNH62837.1"/>
    </source>
</evidence>
<protein>
    <recommendedName>
        <fullName evidence="3">histidine kinase</fullName>
        <ecNumber evidence="3">2.7.13.3</ecNumber>
    </recommendedName>
</protein>
<dbReference type="Pfam" id="PF02518">
    <property type="entry name" value="HATPase_c"/>
    <property type="match status" value="1"/>
</dbReference>
<keyword evidence="8 11" id="KW-1133">Transmembrane helix</keyword>
<gene>
    <name evidence="14" type="ORF">H4317_03180</name>
</gene>
<evidence type="ECO:0000256" key="11">
    <source>
        <dbReference type="SAM" id="Phobius"/>
    </source>
</evidence>
<organism evidence="14 15">
    <name type="scientific">Hymenobacter sediminicola</name>
    <dbReference type="NCBI Taxonomy" id="2761579"/>
    <lineage>
        <taxon>Bacteria</taxon>
        <taxon>Pseudomonadati</taxon>
        <taxon>Bacteroidota</taxon>
        <taxon>Cytophagia</taxon>
        <taxon>Cytophagales</taxon>
        <taxon>Hymenobacteraceae</taxon>
        <taxon>Hymenobacter</taxon>
    </lineage>
</organism>
<dbReference type="PROSITE" id="PS50109">
    <property type="entry name" value="HIS_KIN"/>
    <property type="match status" value="1"/>
</dbReference>
<evidence type="ECO:0000256" key="2">
    <source>
        <dbReference type="ARBA" id="ARBA00004370"/>
    </source>
</evidence>
<dbReference type="PROSITE" id="PS50885">
    <property type="entry name" value="HAMP"/>
    <property type="match status" value="1"/>
</dbReference>